<dbReference type="AlphaFoldDB" id="A0A1B6DKX8"/>
<feature type="non-terminal residue" evidence="1">
    <location>
        <position position="165"/>
    </location>
</feature>
<dbReference type="PANTHER" id="PTHR34825">
    <property type="entry name" value="CONSERVED PROTEIN, WITH A WEAK D-GALACTARATE DEHYDRATASE/ALTRONATE HYDROLASE DOMAIN"/>
    <property type="match status" value="1"/>
</dbReference>
<reference evidence="1" key="1">
    <citation type="submission" date="2015-12" db="EMBL/GenBank/DDBJ databases">
        <title>De novo transcriptome assembly of four potential Pierce s Disease insect vectors from Arizona vineyards.</title>
        <authorList>
            <person name="Tassone E.E."/>
        </authorList>
    </citation>
    <scope>NUCLEOTIDE SEQUENCE</scope>
</reference>
<accession>A0A1B6DKX8</accession>
<dbReference type="EMBL" id="GEDC01010971">
    <property type="protein sequence ID" value="JAS26327.1"/>
    <property type="molecule type" value="Transcribed_RNA"/>
</dbReference>
<gene>
    <name evidence="1" type="ORF">g.45363</name>
</gene>
<organism evidence="1">
    <name type="scientific">Clastoptera arizonana</name>
    <name type="common">Arizona spittle bug</name>
    <dbReference type="NCBI Taxonomy" id="38151"/>
    <lineage>
        <taxon>Eukaryota</taxon>
        <taxon>Metazoa</taxon>
        <taxon>Ecdysozoa</taxon>
        <taxon>Arthropoda</taxon>
        <taxon>Hexapoda</taxon>
        <taxon>Insecta</taxon>
        <taxon>Pterygota</taxon>
        <taxon>Neoptera</taxon>
        <taxon>Paraneoptera</taxon>
        <taxon>Hemiptera</taxon>
        <taxon>Auchenorrhyncha</taxon>
        <taxon>Cercopoidea</taxon>
        <taxon>Clastopteridae</taxon>
        <taxon>Clastoptera</taxon>
    </lineage>
</organism>
<name>A0A1B6DKX8_9HEMI</name>
<evidence type="ECO:0000313" key="1">
    <source>
        <dbReference type="EMBL" id="JAS26327.1"/>
    </source>
</evidence>
<dbReference type="PANTHER" id="PTHR34825:SF1">
    <property type="entry name" value="AAA-ATPASE-LIKE DOMAIN-CONTAINING PROTEIN"/>
    <property type="match status" value="1"/>
</dbReference>
<protein>
    <submittedName>
        <fullName evidence="1">Uncharacterized protein</fullName>
    </submittedName>
</protein>
<sequence>IIDEAFNSYRYLIKNSTFCSENFCLKKLEEPSENEVDNIETSLEVLNILLNSYFKQKTIILIDNYDALIQGLIVNKLFDKYIIELFFALNSNLLKRNHTIAGILITSVYNLGEDVVPSNVQRYSVLQHNPLSTYFGMTETEVYGKLQNDREKEALANHIEDNFGG</sequence>
<feature type="non-terminal residue" evidence="1">
    <location>
        <position position="1"/>
    </location>
</feature>
<proteinExistence type="predicted"/>